<proteinExistence type="predicted"/>
<evidence type="ECO:0000313" key="1">
    <source>
        <dbReference type="EMBL" id="UFP94839.1"/>
    </source>
</evidence>
<dbReference type="Proteomes" id="UP001054846">
    <property type="component" value="Chromosome"/>
</dbReference>
<name>A0ABY3PML3_9CYAN</name>
<sequence length="110" mass="12385">MSLSRKLSGRSPVQIRRDLRLEAQAAHVACRLKLSLLRAEYAHLPEERGWPPIADLPASVARGYALDNEVAQLMALVATDRTRTIRDELWRARAAELYALPVAVRRRTTA</sequence>
<accession>A0ABY3PML3</accession>
<reference evidence="1 2" key="1">
    <citation type="journal article" date="2021" name="Genome Biol. Evol.">
        <title>Complete Genome Sequencing of a Novel Gloeobacter Species from a Waterfall Cave in Mexico.</title>
        <authorList>
            <person name="Saw J.H."/>
            <person name="Cardona T."/>
            <person name="Montejano G."/>
        </authorList>
    </citation>
    <scope>NUCLEOTIDE SEQUENCE [LARGE SCALE GENOMIC DNA]</scope>
    <source>
        <strain evidence="1">MG652769</strain>
    </source>
</reference>
<dbReference type="EMBL" id="CP063845">
    <property type="protein sequence ID" value="UFP94839.1"/>
    <property type="molecule type" value="Genomic_DNA"/>
</dbReference>
<evidence type="ECO:0000313" key="2">
    <source>
        <dbReference type="Proteomes" id="UP001054846"/>
    </source>
</evidence>
<dbReference type="RefSeq" id="WP_230841905.1">
    <property type="nucleotide sequence ID" value="NZ_CP063845.1"/>
</dbReference>
<protein>
    <submittedName>
        <fullName evidence="1">Uncharacterized protein</fullName>
    </submittedName>
</protein>
<gene>
    <name evidence="1" type="ORF">ISF26_00895</name>
</gene>
<organism evidence="1 2">
    <name type="scientific">Gloeobacter morelensis MG652769</name>
    <dbReference type="NCBI Taxonomy" id="2781736"/>
    <lineage>
        <taxon>Bacteria</taxon>
        <taxon>Bacillati</taxon>
        <taxon>Cyanobacteriota</taxon>
        <taxon>Cyanophyceae</taxon>
        <taxon>Gloeobacterales</taxon>
        <taxon>Gloeobacteraceae</taxon>
        <taxon>Gloeobacter</taxon>
        <taxon>Gloeobacter morelensis</taxon>
    </lineage>
</organism>
<keyword evidence="2" id="KW-1185">Reference proteome</keyword>